<reference evidence="1 2" key="1">
    <citation type="journal article" date="2009" name="Virus Genes">
        <title>Morphology and genome of Euproctis pseudoconspersa nucleopolyhedrovirus.</title>
        <authorList>
            <person name="Tang X.D."/>
            <person name="Xiao Q."/>
            <person name="Ma X.C."/>
            <person name="Zhu Z.R."/>
            <person name="Zhang C.X."/>
        </authorList>
    </citation>
    <scope>NUCLEOTIDE SEQUENCE [LARGE SCALE GENOMIC DNA]</scope>
    <source>
        <strain evidence="1 2">Hangzhou</strain>
    </source>
</reference>
<sequence>MKYVDGPDNCYHNRVPLKPTTLHDHNLSQEDYDRIVNVQFLMCKEIMFESSDEEKEEIKIVKTIKSTTPVKKMNKFRRLKSTRNYKENKKINFNII</sequence>
<evidence type="ECO:0000313" key="2">
    <source>
        <dbReference type="Proteomes" id="UP000203846"/>
    </source>
</evidence>
<dbReference type="OrthoDB" id="24249at10239"/>
<dbReference type="Pfam" id="PF06096">
    <property type="entry name" value="Baculo_8kDa"/>
    <property type="match status" value="1"/>
</dbReference>
<evidence type="ECO:0000313" key="1">
    <source>
        <dbReference type="EMBL" id="ACO53510.1"/>
    </source>
</evidence>
<dbReference type="KEGG" id="vg:7804615"/>
<dbReference type="Proteomes" id="UP000203846">
    <property type="component" value="Segment"/>
</dbReference>
<dbReference type="GeneID" id="7804615"/>
<protein>
    <submittedName>
        <fullName evidence="1">Uncharacterized protein</fullName>
    </submittedName>
</protein>
<accession>C3TWW8</accession>
<organism evidence="1 2">
    <name type="scientific">Euproctis pseudoconspersa nucleopolyhedrovirus</name>
    <dbReference type="NCBI Taxonomy" id="307467"/>
    <lineage>
        <taxon>Viruses</taxon>
        <taxon>Viruses incertae sedis</taxon>
        <taxon>Naldaviricetes</taxon>
        <taxon>Lefavirales</taxon>
        <taxon>Baculoviridae</taxon>
        <taxon>Alphabaculovirus</taxon>
        <taxon>Alphabaculovirus eupseudoconspersae</taxon>
    </lineage>
</organism>
<dbReference type="EMBL" id="FJ227128">
    <property type="protein sequence ID" value="ACO53510.1"/>
    <property type="molecule type" value="Genomic_DNA"/>
</dbReference>
<proteinExistence type="predicted"/>
<dbReference type="InterPro" id="IPR009289">
    <property type="entry name" value="Baculo_8kDa"/>
</dbReference>
<keyword evidence="2" id="KW-1185">Reference proteome</keyword>
<name>C3TWW8_9ABAC</name>
<dbReference type="RefSeq" id="YP_002854670.1">
    <property type="nucleotide sequence ID" value="NC_012639.1"/>
</dbReference>